<protein>
    <submittedName>
        <fullName evidence="1">Uncharacterized protein</fullName>
    </submittedName>
</protein>
<sequence>MCRQHRPFWSPAGHSRTRLSFMPISCSALPAASPAAELPGIASPYPNRLGPPNSAWKAASGRGTHSGRAYRFASAICCSR</sequence>
<proteinExistence type="predicted"/>
<name>A0AAW1PY37_9CHLO</name>
<dbReference type="AlphaFoldDB" id="A0AAW1PY37"/>
<evidence type="ECO:0000313" key="1">
    <source>
        <dbReference type="EMBL" id="KAK9812982.1"/>
    </source>
</evidence>
<evidence type="ECO:0000313" key="2">
    <source>
        <dbReference type="Proteomes" id="UP001489004"/>
    </source>
</evidence>
<reference evidence="1 2" key="1">
    <citation type="journal article" date="2024" name="Nat. Commun.">
        <title>Phylogenomics reveals the evolutionary origins of lichenization in chlorophyte algae.</title>
        <authorList>
            <person name="Puginier C."/>
            <person name="Libourel C."/>
            <person name="Otte J."/>
            <person name="Skaloud P."/>
            <person name="Haon M."/>
            <person name="Grisel S."/>
            <person name="Petersen M."/>
            <person name="Berrin J.G."/>
            <person name="Delaux P.M."/>
            <person name="Dal Grande F."/>
            <person name="Keller J."/>
        </authorList>
    </citation>
    <scope>NUCLEOTIDE SEQUENCE [LARGE SCALE GENOMIC DNA]</scope>
    <source>
        <strain evidence="1 2">SAG 2043</strain>
    </source>
</reference>
<gene>
    <name evidence="1" type="ORF">WJX72_006799</name>
</gene>
<keyword evidence="2" id="KW-1185">Reference proteome</keyword>
<accession>A0AAW1PY37</accession>
<dbReference type="EMBL" id="JALJOR010000008">
    <property type="protein sequence ID" value="KAK9812982.1"/>
    <property type="molecule type" value="Genomic_DNA"/>
</dbReference>
<dbReference type="Proteomes" id="UP001489004">
    <property type="component" value="Unassembled WGS sequence"/>
</dbReference>
<organism evidence="1 2">
    <name type="scientific">[Myrmecia] bisecta</name>
    <dbReference type="NCBI Taxonomy" id="41462"/>
    <lineage>
        <taxon>Eukaryota</taxon>
        <taxon>Viridiplantae</taxon>
        <taxon>Chlorophyta</taxon>
        <taxon>core chlorophytes</taxon>
        <taxon>Trebouxiophyceae</taxon>
        <taxon>Trebouxiales</taxon>
        <taxon>Trebouxiaceae</taxon>
        <taxon>Myrmecia</taxon>
    </lineage>
</organism>
<comment type="caution">
    <text evidence="1">The sequence shown here is derived from an EMBL/GenBank/DDBJ whole genome shotgun (WGS) entry which is preliminary data.</text>
</comment>